<name>A0A9K3D9V0_9EUKA</name>
<dbReference type="Proteomes" id="UP000265618">
    <property type="component" value="Unassembled WGS sequence"/>
</dbReference>
<proteinExistence type="predicted"/>
<keyword evidence="2" id="KW-1185">Reference proteome</keyword>
<organism evidence="1 2">
    <name type="scientific">Kipferlia bialata</name>
    <dbReference type="NCBI Taxonomy" id="797122"/>
    <lineage>
        <taxon>Eukaryota</taxon>
        <taxon>Metamonada</taxon>
        <taxon>Carpediemonas-like organisms</taxon>
        <taxon>Kipferlia</taxon>
    </lineage>
</organism>
<protein>
    <submittedName>
        <fullName evidence="1">Uncharacterized protein</fullName>
    </submittedName>
</protein>
<dbReference type="AlphaFoldDB" id="A0A9K3D9V0"/>
<accession>A0A9K3D9V0</accession>
<comment type="caution">
    <text evidence="1">The sequence shown here is derived from an EMBL/GenBank/DDBJ whole genome shotgun (WGS) entry which is preliminary data.</text>
</comment>
<evidence type="ECO:0000313" key="2">
    <source>
        <dbReference type="Proteomes" id="UP000265618"/>
    </source>
</evidence>
<gene>
    <name evidence="1" type="ORF">KIPB_013901</name>
</gene>
<dbReference type="EMBL" id="BDIP01006852">
    <property type="protein sequence ID" value="GIQ90907.1"/>
    <property type="molecule type" value="Genomic_DNA"/>
</dbReference>
<feature type="non-terminal residue" evidence="1">
    <location>
        <position position="1"/>
    </location>
</feature>
<reference evidence="1 2" key="1">
    <citation type="journal article" date="2018" name="PLoS ONE">
        <title>The draft genome of Kipferlia bialata reveals reductive genome evolution in fornicate parasites.</title>
        <authorList>
            <person name="Tanifuji G."/>
            <person name="Takabayashi S."/>
            <person name="Kume K."/>
            <person name="Takagi M."/>
            <person name="Nakayama T."/>
            <person name="Kamikawa R."/>
            <person name="Inagaki Y."/>
            <person name="Hashimoto T."/>
        </authorList>
    </citation>
    <scope>NUCLEOTIDE SEQUENCE [LARGE SCALE GENOMIC DNA]</scope>
    <source>
        <strain evidence="1">NY0173</strain>
    </source>
</reference>
<sequence>MQRAIKAFKDAQSNYSGSSTHAQVFLDALRPLTSSAKRSSELPKDVAQ</sequence>
<evidence type="ECO:0000313" key="1">
    <source>
        <dbReference type="EMBL" id="GIQ90907.1"/>
    </source>
</evidence>